<reference evidence="2 3" key="1">
    <citation type="submission" date="2014-02" db="EMBL/GenBank/DDBJ databases">
        <title>Transposable element dynamics among asymbiotic and ectomycorrhizal Amanita fungi.</title>
        <authorList>
            <consortium name="DOE Joint Genome Institute"/>
            <person name="Hess J."/>
            <person name="Skrede I."/>
            <person name="Wolfe B."/>
            <person name="LaButti K."/>
            <person name="Ohm R.A."/>
            <person name="Grigoriev I.V."/>
            <person name="Pringle A."/>
        </authorList>
    </citation>
    <scope>NUCLEOTIDE SEQUENCE [LARGE SCALE GENOMIC DNA]</scope>
    <source>
        <strain evidence="2 3">SKay4041</strain>
    </source>
</reference>
<dbReference type="OrthoDB" id="3026402at2759"/>
<keyword evidence="3" id="KW-1185">Reference proteome</keyword>
<accession>A0A2A9NRU4</accession>
<feature type="chain" id="PRO_5012496168" evidence="1">
    <location>
        <begin position="22"/>
        <end position="68"/>
    </location>
</feature>
<gene>
    <name evidence="2" type="ORF">AMATHDRAFT_54995</name>
</gene>
<dbReference type="Proteomes" id="UP000242287">
    <property type="component" value="Unassembled WGS sequence"/>
</dbReference>
<evidence type="ECO:0000313" key="3">
    <source>
        <dbReference type="Proteomes" id="UP000242287"/>
    </source>
</evidence>
<dbReference type="AlphaFoldDB" id="A0A2A9NRU4"/>
<protein>
    <submittedName>
        <fullName evidence="2">Uncharacterized protein</fullName>
    </submittedName>
</protein>
<evidence type="ECO:0000313" key="2">
    <source>
        <dbReference type="EMBL" id="PFH53259.1"/>
    </source>
</evidence>
<sequence length="68" mass="7291">MKFSNALLFVFTLQTTALTLAMPTQDSTVLHCAIDGKTCPQGWTCCGPILEGVGGTCRLLRKDEVCAL</sequence>
<name>A0A2A9NRU4_9AGAR</name>
<evidence type="ECO:0000256" key="1">
    <source>
        <dbReference type="SAM" id="SignalP"/>
    </source>
</evidence>
<feature type="signal peptide" evidence="1">
    <location>
        <begin position="1"/>
        <end position="21"/>
    </location>
</feature>
<keyword evidence="1" id="KW-0732">Signal</keyword>
<dbReference type="EMBL" id="KZ301974">
    <property type="protein sequence ID" value="PFH53259.1"/>
    <property type="molecule type" value="Genomic_DNA"/>
</dbReference>
<organism evidence="2 3">
    <name type="scientific">Amanita thiersii Skay4041</name>
    <dbReference type="NCBI Taxonomy" id="703135"/>
    <lineage>
        <taxon>Eukaryota</taxon>
        <taxon>Fungi</taxon>
        <taxon>Dikarya</taxon>
        <taxon>Basidiomycota</taxon>
        <taxon>Agaricomycotina</taxon>
        <taxon>Agaricomycetes</taxon>
        <taxon>Agaricomycetidae</taxon>
        <taxon>Agaricales</taxon>
        <taxon>Pluteineae</taxon>
        <taxon>Amanitaceae</taxon>
        <taxon>Amanita</taxon>
    </lineage>
</organism>
<proteinExistence type="predicted"/>